<dbReference type="EMBL" id="LKAJ02000001">
    <property type="protein sequence ID" value="MCS5712201.1"/>
    <property type="molecule type" value="Genomic_DNA"/>
</dbReference>
<dbReference type="Proteomes" id="UP000051497">
    <property type="component" value="Unassembled WGS sequence"/>
</dbReference>
<dbReference type="PATRIC" id="fig|1590043.3.peg.2482"/>
<keyword evidence="2" id="KW-0436">Ligase</keyword>
<dbReference type="Gene3D" id="3.90.960.10">
    <property type="entry name" value="YbaK/aminoacyl-tRNA synthetase-associated domain"/>
    <property type="match status" value="1"/>
</dbReference>
<accession>A0A0Q9YST2</accession>
<evidence type="ECO:0000313" key="3">
    <source>
        <dbReference type="EMBL" id="MCS5712201.1"/>
    </source>
</evidence>
<feature type="domain" description="YbaK/aminoacyl-tRNA synthetase-associated" evidence="1">
    <location>
        <begin position="22"/>
        <end position="143"/>
    </location>
</feature>
<protein>
    <submittedName>
        <fullName evidence="2">Prolyl-tRNA synthetase</fullName>
    </submittedName>
    <submittedName>
        <fullName evidence="3">YbaK/EbsC family protein</fullName>
    </submittedName>
</protein>
<name>A0A0Q9YST2_9GAMM</name>
<proteinExistence type="predicted"/>
<comment type="caution">
    <text evidence="2">The sequence shown here is derived from an EMBL/GenBank/DDBJ whole genome shotgun (WGS) entry which is preliminary data.</text>
</comment>
<dbReference type="AlphaFoldDB" id="A0A0Q9YST2"/>
<dbReference type="RefSeq" id="WP_075067047.1">
    <property type="nucleotide sequence ID" value="NZ_LKAJ02000001.1"/>
</dbReference>
<organism evidence="2">
    <name type="scientific">Candidatus Berkiella aquae</name>
    <dbReference type="NCBI Taxonomy" id="295108"/>
    <lineage>
        <taxon>Bacteria</taxon>
        <taxon>Pseudomonadati</taxon>
        <taxon>Pseudomonadota</taxon>
        <taxon>Gammaproteobacteria</taxon>
        <taxon>Candidatus Berkiellales</taxon>
        <taxon>Candidatus Berkiellaceae</taxon>
        <taxon>Candidatus Berkiella</taxon>
    </lineage>
</organism>
<dbReference type="GO" id="GO:0002161">
    <property type="term" value="F:aminoacyl-tRNA deacylase activity"/>
    <property type="evidence" value="ECO:0007669"/>
    <property type="project" value="InterPro"/>
</dbReference>
<dbReference type="GO" id="GO:0004812">
    <property type="term" value="F:aminoacyl-tRNA ligase activity"/>
    <property type="evidence" value="ECO:0007669"/>
    <property type="project" value="UniProtKB-KW"/>
</dbReference>
<evidence type="ECO:0000259" key="1">
    <source>
        <dbReference type="Pfam" id="PF04073"/>
    </source>
</evidence>
<keyword evidence="4" id="KW-1185">Reference proteome</keyword>
<dbReference type="SUPFAM" id="SSF55826">
    <property type="entry name" value="YbaK/ProRS associated domain"/>
    <property type="match status" value="1"/>
</dbReference>
<dbReference type="CDD" id="cd04332">
    <property type="entry name" value="YbaK_like"/>
    <property type="match status" value="1"/>
</dbReference>
<dbReference type="EMBL" id="LKAJ01000011">
    <property type="protein sequence ID" value="KRG20506.1"/>
    <property type="molecule type" value="Genomic_DNA"/>
</dbReference>
<reference evidence="2" key="1">
    <citation type="submission" date="2015-09" db="EMBL/GenBank/DDBJ databases">
        <title>Draft Genome Sequences of Two Novel Amoeba-resistant Intranuclear Bacteria, Candidatus Berkiella cookevillensis and Candidatus Berkiella aquae.</title>
        <authorList>
            <person name="Mehari Y.T."/>
            <person name="Arivett B.A."/>
            <person name="Farone A.L."/>
            <person name="Gunderson J.H."/>
            <person name="Farone M.B."/>
        </authorList>
    </citation>
    <scope>NUCLEOTIDE SEQUENCE [LARGE SCALE GENOMIC DNA]</scope>
    <source>
        <strain evidence="2">HT99</strain>
    </source>
</reference>
<dbReference type="STRING" id="295108.HT99x_02436"/>
<dbReference type="PANTHER" id="PTHR30411">
    <property type="entry name" value="CYTOPLASMIC PROTEIN"/>
    <property type="match status" value="1"/>
</dbReference>
<dbReference type="InterPro" id="IPR007214">
    <property type="entry name" value="YbaK/aa-tRNA-synth-assoc-dom"/>
</dbReference>
<sequence length="152" mass="17125">MPSQKLQAYLQQNEVKYTSIAHPLAYSAQHISHMCNVPEHQFAKAVIIKVKDKPAMVVMPANYELDFDKLKKSLHEATISLASETDFNRLFTDCELGAMPPFGNLYDIDVYVDKSLANNKEIVFNAGTHTEAIKIAYQDFVKLVKPKEAVAH</sequence>
<gene>
    <name evidence="3" type="ORF">HT99x_012225</name>
    <name evidence="2" type="ORF">HT99x_02436</name>
</gene>
<evidence type="ECO:0000313" key="2">
    <source>
        <dbReference type="EMBL" id="KRG20506.1"/>
    </source>
</evidence>
<dbReference type="Pfam" id="PF04073">
    <property type="entry name" value="tRNA_edit"/>
    <property type="match status" value="1"/>
</dbReference>
<reference evidence="3" key="2">
    <citation type="journal article" date="2016" name="Genome Announc.">
        <title>Draft Genome Sequences of Two Novel Amoeba-Resistant Intranuclear Bacteria, 'Candidatus Berkiella cookevillensis' and 'Candidatus Berkiella aquae'.</title>
        <authorList>
            <person name="Mehari Y.T."/>
            <person name="Arivett B.A."/>
            <person name="Farone A.L."/>
            <person name="Gunderson J.H."/>
            <person name="Farone M.B."/>
        </authorList>
    </citation>
    <scope>NUCLEOTIDE SEQUENCE</scope>
    <source>
        <strain evidence="3">HT99</strain>
    </source>
</reference>
<reference evidence="3" key="3">
    <citation type="submission" date="2021-06" db="EMBL/GenBank/DDBJ databases">
        <title>Genomic Description and Analysis of Intracellular Bacteria, Candidatus Berkiella cookevillensis and Candidatus Berkiella aquae.</title>
        <authorList>
            <person name="Kidane D.T."/>
            <person name="Mehari Y.T."/>
            <person name="Rice F.C."/>
            <person name="Arivett B.A."/>
            <person name="Farone A.L."/>
            <person name="Berk S.G."/>
            <person name="Farone M.B."/>
        </authorList>
    </citation>
    <scope>NUCLEOTIDE SEQUENCE</scope>
    <source>
        <strain evidence="3">HT99</strain>
    </source>
</reference>
<keyword evidence="2" id="KW-0030">Aminoacyl-tRNA synthetase</keyword>
<evidence type="ECO:0000313" key="4">
    <source>
        <dbReference type="Proteomes" id="UP000051497"/>
    </source>
</evidence>
<dbReference type="OrthoDB" id="9786549at2"/>
<dbReference type="InterPro" id="IPR036754">
    <property type="entry name" value="YbaK/aa-tRNA-synt-asso_dom_sf"/>
</dbReference>
<dbReference type="PANTHER" id="PTHR30411:SF9">
    <property type="entry name" value="MULTIFUNCTIONAL SER_THR-TRNA DEACYLASE PROXP-Y"/>
    <property type="match status" value="1"/>
</dbReference>